<dbReference type="RefSeq" id="XP_043164198.1">
    <property type="nucleotide sequence ID" value="XM_043308263.1"/>
</dbReference>
<evidence type="ECO:0000256" key="1">
    <source>
        <dbReference type="SAM" id="MobiDB-lite"/>
    </source>
</evidence>
<proteinExistence type="predicted"/>
<feature type="compositionally biased region" description="Low complexity" evidence="1">
    <location>
        <begin position="9"/>
        <end position="20"/>
    </location>
</feature>
<keyword evidence="3" id="KW-1185">Reference proteome</keyword>
<dbReference type="AlphaFoldDB" id="A0A8J2HSA0"/>
<dbReference type="GeneID" id="67018606"/>
<dbReference type="OrthoDB" id="3689151at2759"/>
<evidence type="ECO:0000313" key="2">
    <source>
        <dbReference type="EMBL" id="CAG5140251.1"/>
    </source>
</evidence>
<organism evidence="2 3">
    <name type="scientific">Alternaria atra</name>
    <dbReference type="NCBI Taxonomy" id="119953"/>
    <lineage>
        <taxon>Eukaryota</taxon>
        <taxon>Fungi</taxon>
        <taxon>Dikarya</taxon>
        <taxon>Ascomycota</taxon>
        <taxon>Pezizomycotina</taxon>
        <taxon>Dothideomycetes</taxon>
        <taxon>Pleosporomycetidae</taxon>
        <taxon>Pleosporales</taxon>
        <taxon>Pleosporineae</taxon>
        <taxon>Pleosporaceae</taxon>
        <taxon>Alternaria</taxon>
        <taxon>Alternaria sect. Ulocladioides</taxon>
    </lineage>
</organism>
<sequence>MDSKDCETTTKSATPKPTSALAMPDADPDLPVYYDSEPSSQPPQYENAAVRASVKLQNATHPQAYHTNSGAPASTVAALLADPEPESKEKRSLRERWKDWKERNFHDDGHLDRNWDVRGSSTQWGVLGASVKGFENEKSRRLR</sequence>
<dbReference type="Proteomes" id="UP000676310">
    <property type="component" value="Unassembled WGS sequence"/>
</dbReference>
<name>A0A8J2HSA0_9PLEO</name>
<dbReference type="EMBL" id="CAJRGZ010000015">
    <property type="protein sequence ID" value="CAG5140251.1"/>
    <property type="molecule type" value="Genomic_DNA"/>
</dbReference>
<reference evidence="2" key="1">
    <citation type="submission" date="2021-05" db="EMBL/GenBank/DDBJ databases">
        <authorList>
            <person name="Stam R."/>
        </authorList>
    </citation>
    <scope>NUCLEOTIDE SEQUENCE</scope>
    <source>
        <strain evidence="2">CS162</strain>
    </source>
</reference>
<feature type="region of interest" description="Disordered" evidence="1">
    <location>
        <begin position="1"/>
        <end position="47"/>
    </location>
</feature>
<comment type="caution">
    <text evidence="2">The sequence shown here is derived from an EMBL/GenBank/DDBJ whole genome shotgun (WGS) entry which is preliminary data.</text>
</comment>
<evidence type="ECO:0000313" key="3">
    <source>
        <dbReference type="Proteomes" id="UP000676310"/>
    </source>
</evidence>
<protein>
    <submittedName>
        <fullName evidence="2">Uncharacterized protein</fullName>
    </submittedName>
</protein>
<gene>
    <name evidence="2" type="ORF">ALTATR162_LOCUS669</name>
</gene>
<accession>A0A8J2HSA0</accession>